<reference evidence="2 7" key="4">
    <citation type="submission" date="2019-09" db="EMBL/GenBank/DDBJ databases">
        <title>Draft genome sequences of 48 bacterial type strains from the CCUG.</title>
        <authorList>
            <person name="Tunovic T."/>
            <person name="Pineiro-Iglesias B."/>
            <person name="Unosson C."/>
            <person name="Inganas E."/>
            <person name="Ohlen M."/>
            <person name="Cardew S."/>
            <person name="Jensie-Markopoulos S."/>
            <person name="Salva-Serra F."/>
            <person name="Jaen-Luchoro D."/>
            <person name="Karlsson R."/>
            <person name="Svensson-Stadler L."/>
            <person name="Chun J."/>
            <person name="Moore E."/>
        </authorList>
    </citation>
    <scope>NUCLEOTIDE SEQUENCE [LARGE SCALE GENOMIC DNA]</scope>
    <source>
        <strain evidence="2 7">CCUG 53116</strain>
    </source>
</reference>
<dbReference type="OrthoDB" id="6950206at2"/>
<name>A0A1H0HZV2_PSERE</name>
<gene>
    <name evidence="3" type="ORF">BVK86_07330</name>
    <name evidence="2" type="ORF">F7R15_08760</name>
    <name evidence="4" type="ORF">SAMN04490202_0303</name>
</gene>
<evidence type="ECO:0000313" key="7">
    <source>
        <dbReference type="Proteomes" id="UP000460142"/>
    </source>
</evidence>
<keyword evidence="5" id="KW-1185">Reference proteome</keyword>
<dbReference type="Proteomes" id="UP000460142">
    <property type="component" value="Unassembled WGS sequence"/>
</dbReference>
<accession>A0A1H0HZV2</accession>
<keyword evidence="1" id="KW-0472">Membrane</keyword>
<dbReference type="EMBL" id="LT629709">
    <property type="protein sequence ID" value="SDO24748.1"/>
    <property type="molecule type" value="Genomic_DNA"/>
</dbReference>
<keyword evidence="1" id="KW-1133">Transmembrane helix</keyword>
<dbReference type="Proteomes" id="UP000198549">
    <property type="component" value="Chromosome I"/>
</dbReference>
<feature type="transmembrane region" description="Helical" evidence="1">
    <location>
        <begin position="39"/>
        <end position="58"/>
    </location>
</feature>
<evidence type="ECO:0000313" key="2">
    <source>
        <dbReference type="EMBL" id="KAB0487031.1"/>
    </source>
</evidence>
<evidence type="ECO:0000313" key="5">
    <source>
        <dbReference type="Proteomes" id="UP000186756"/>
    </source>
</evidence>
<evidence type="ECO:0000313" key="3">
    <source>
        <dbReference type="EMBL" id="OLU04065.1"/>
    </source>
</evidence>
<evidence type="ECO:0000313" key="4">
    <source>
        <dbReference type="EMBL" id="SDO24748.1"/>
    </source>
</evidence>
<reference evidence="3" key="2">
    <citation type="submission" date="2017-01" db="EMBL/GenBank/DDBJ databases">
        <authorList>
            <person name="Mah S.A."/>
            <person name="Swanson W.J."/>
            <person name="Moy G.W."/>
            <person name="Vacquier V.D."/>
        </authorList>
    </citation>
    <scope>NUCLEOTIDE SEQUENCE [LARGE SCALE GENOMIC DNA]</scope>
    <source>
        <strain evidence="3">MT1</strain>
    </source>
</reference>
<reference evidence="4 6" key="1">
    <citation type="submission" date="2016-10" db="EMBL/GenBank/DDBJ databases">
        <authorList>
            <person name="de Groot N.N."/>
        </authorList>
    </citation>
    <scope>NUCLEOTIDE SEQUENCE [LARGE SCALE GENOMIC DNA]</scope>
    <source>
        <strain evidence="4 6">BS3776</strain>
    </source>
</reference>
<proteinExistence type="predicted"/>
<dbReference type="AlphaFoldDB" id="A0A1H0HZV2"/>
<protein>
    <submittedName>
        <fullName evidence="4">Uncharacterized protein</fullName>
    </submittedName>
</protein>
<keyword evidence="1" id="KW-0812">Transmembrane</keyword>
<organism evidence="4 6">
    <name type="scientific">Pseudomonas reinekei</name>
    <dbReference type="NCBI Taxonomy" id="395598"/>
    <lineage>
        <taxon>Bacteria</taxon>
        <taxon>Pseudomonadati</taxon>
        <taxon>Pseudomonadota</taxon>
        <taxon>Gammaproteobacteria</taxon>
        <taxon>Pseudomonadales</taxon>
        <taxon>Pseudomonadaceae</taxon>
        <taxon>Pseudomonas</taxon>
    </lineage>
</organism>
<evidence type="ECO:0000256" key="1">
    <source>
        <dbReference type="SAM" id="Phobius"/>
    </source>
</evidence>
<dbReference type="EMBL" id="MSTQ01000004">
    <property type="protein sequence ID" value="OLU04065.1"/>
    <property type="molecule type" value="Genomic_DNA"/>
</dbReference>
<dbReference type="EMBL" id="VZPS01000004">
    <property type="protein sequence ID" value="KAB0487031.1"/>
    <property type="molecule type" value="Genomic_DNA"/>
</dbReference>
<reference evidence="5" key="3">
    <citation type="submission" date="2017-01" db="EMBL/GenBank/DDBJ databases">
        <authorList>
            <person name="Poblete-Castro I."/>
        </authorList>
    </citation>
    <scope>NUCLEOTIDE SEQUENCE [LARGE SCALE GENOMIC DNA]</scope>
    <source>
        <strain evidence="5">DSM 18361 / CCUG 53116 / MT1</strain>
    </source>
</reference>
<sequence>MSNHNFFNRYHAVQDWSRGAAHRCLHWTGLRSWKREATLLLSVSVALMAGYLMVLNFASHEVQDLVNTCTARLEVEFENAEIDSLPDTLPRSLCECVAHHLVDKNGLVRLAMVNKHLLEPMALEPVTQKDEEACINALWQTHDELARRMSL</sequence>
<evidence type="ECO:0000313" key="6">
    <source>
        <dbReference type="Proteomes" id="UP000198549"/>
    </source>
</evidence>
<dbReference type="Proteomes" id="UP000186756">
    <property type="component" value="Unassembled WGS sequence"/>
</dbReference>